<dbReference type="AlphaFoldDB" id="A0A397TCF0"/>
<dbReference type="Proteomes" id="UP000265703">
    <property type="component" value="Unassembled WGS sequence"/>
</dbReference>
<comment type="caution">
    <text evidence="1">The sequence shown here is derived from an EMBL/GenBank/DDBJ whole genome shotgun (WGS) entry which is preliminary data.</text>
</comment>
<protein>
    <submittedName>
        <fullName evidence="1">Uncharacterized protein</fullName>
    </submittedName>
</protein>
<gene>
    <name evidence="1" type="ORF">C1645_820592</name>
</gene>
<evidence type="ECO:0000313" key="2">
    <source>
        <dbReference type="Proteomes" id="UP000265703"/>
    </source>
</evidence>
<evidence type="ECO:0000313" key="1">
    <source>
        <dbReference type="EMBL" id="RIA92564.1"/>
    </source>
</evidence>
<reference evidence="1 2" key="1">
    <citation type="submission" date="2018-06" db="EMBL/GenBank/DDBJ databases">
        <title>Comparative genomics reveals the genomic features of Rhizophagus irregularis, R. cerebriforme, R. diaphanum and Gigaspora rosea, and their symbiotic lifestyle signature.</title>
        <authorList>
            <person name="Morin E."/>
            <person name="San Clemente H."/>
            <person name="Chen E.C.H."/>
            <person name="De La Providencia I."/>
            <person name="Hainaut M."/>
            <person name="Kuo A."/>
            <person name="Kohler A."/>
            <person name="Murat C."/>
            <person name="Tang N."/>
            <person name="Roy S."/>
            <person name="Loubradou J."/>
            <person name="Henrissat B."/>
            <person name="Grigoriev I.V."/>
            <person name="Corradi N."/>
            <person name="Roux C."/>
            <person name="Martin F.M."/>
        </authorList>
    </citation>
    <scope>NUCLEOTIDE SEQUENCE [LARGE SCALE GENOMIC DNA]</scope>
    <source>
        <strain evidence="1 2">DAOM 227022</strain>
    </source>
</reference>
<sequence length="264" mass="30955">MAKIYQTYLTHFQKSLNYGNSISENNIEQMLKVIFEDSDILNEDENKGVSEPESNEEVTNTNEILEIEQRQIQRTFSSYWTCQTTILEGDCWQDKSATVAKRPEMAKCTMKNLNQNSETEYDRMRKANQAVQVMLSLNSVARSSNPQSWDNDQDEERYLNNVNNQEADNQDAVCYIINIQFTADANSTQHIESLNKKVYDINYIRIQEYKDEIPSVELENIVQKYFTSIEEIVSDYLMVPMIIPVCKQMQECFYYDAFMFEITQ</sequence>
<keyword evidence="2" id="KW-1185">Reference proteome</keyword>
<name>A0A397TCF0_9GLOM</name>
<proteinExistence type="predicted"/>
<dbReference type="EMBL" id="QKYT01000124">
    <property type="protein sequence ID" value="RIA92564.1"/>
    <property type="molecule type" value="Genomic_DNA"/>
</dbReference>
<organism evidence="1 2">
    <name type="scientific">Glomus cerebriforme</name>
    <dbReference type="NCBI Taxonomy" id="658196"/>
    <lineage>
        <taxon>Eukaryota</taxon>
        <taxon>Fungi</taxon>
        <taxon>Fungi incertae sedis</taxon>
        <taxon>Mucoromycota</taxon>
        <taxon>Glomeromycotina</taxon>
        <taxon>Glomeromycetes</taxon>
        <taxon>Glomerales</taxon>
        <taxon>Glomeraceae</taxon>
        <taxon>Glomus</taxon>
    </lineage>
</organism>
<accession>A0A397TCF0</accession>
<dbReference type="OrthoDB" id="2412233at2759"/>